<dbReference type="Gene3D" id="1.10.10.10">
    <property type="entry name" value="Winged helix-like DNA-binding domain superfamily/Winged helix DNA-binding domain"/>
    <property type="match status" value="1"/>
</dbReference>
<evidence type="ECO:0000313" key="8">
    <source>
        <dbReference type="Proteomes" id="UP000036681"/>
    </source>
</evidence>
<evidence type="ECO:0000256" key="4">
    <source>
        <dbReference type="ARBA" id="ARBA00023242"/>
    </source>
</evidence>
<evidence type="ECO:0000256" key="3">
    <source>
        <dbReference type="ARBA" id="ARBA00023172"/>
    </source>
</evidence>
<dbReference type="Proteomes" id="UP000036681">
    <property type="component" value="Unplaced"/>
</dbReference>
<dbReference type="GO" id="GO:0003690">
    <property type="term" value="F:double-stranded DNA binding"/>
    <property type="evidence" value="ECO:0007669"/>
    <property type="project" value="TreeGrafter"/>
</dbReference>
<evidence type="ECO:0000256" key="5">
    <source>
        <dbReference type="ARBA" id="ARBA00023254"/>
    </source>
</evidence>
<dbReference type="GO" id="GO:0010774">
    <property type="term" value="P:meiotic strand invasion involved in reciprocal meiotic recombination"/>
    <property type="evidence" value="ECO:0007669"/>
    <property type="project" value="TreeGrafter"/>
</dbReference>
<keyword evidence="8" id="KW-1185">Reference proteome</keyword>
<dbReference type="WBParaSite" id="ALUE_0001341201-mRNA-1">
    <property type="protein sequence ID" value="ALUE_0001341201-mRNA-1"/>
    <property type="gene ID" value="ALUE_0001341201"/>
</dbReference>
<name>A0A0M3I808_ASCLU</name>
<sequence length="218" mass="24762">MKVIVDYMVTQNRPYGATDVYNNLHQEFGKTLVVKCLDSAVESGILREKAISKQKIYYANQDNLETCEENELMAMDREITEKSERLNDLSAQLKSMLSELKSLESTLTTSELAEATNSLEIQISGMEKCKSELEANQYAVNTDDKKNAEQRYQSLDALFRKRRRIAEEMIGAIHENCPMQKKALLVCRAGKMQGSLKIAPDTTKNTPFLSLLSSYERE</sequence>
<organism evidence="8 9">
    <name type="scientific">Ascaris lumbricoides</name>
    <name type="common">Giant roundworm</name>
    <dbReference type="NCBI Taxonomy" id="6252"/>
    <lineage>
        <taxon>Eukaryota</taxon>
        <taxon>Metazoa</taxon>
        <taxon>Ecdysozoa</taxon>
        <taxon>Nematoda</taxon>
        <taxon>Chromadorea</taxon>
        <taxon>Rhabditida</taxon>
        <taxon>Spirurina</taxon>
        <taxon>Ascaridomorpha</taxon>
        <taxon>Ascaridoidea</taxon>
        <taxon>Ascarididae</taxon>
        <taxon>Ascaris</taxon>
    </lineage>
</organism>
<protein>
    <submittedName>
        <fullName evidence="9">TBPIP domain-containing protein</fullName>
    </submittedName>
</protein>
<feature type="domain" description="Homologous-pairing protein 2 winged helix" evidence="7">
    <location>
        <begin position="2"/>
        <end position="60"/>
    </location>
</feature>
<feature type="coiled-coil region" evidence="6">
    <location>
        <begin position="72"/>
        <end position="106"/>
    </location>
</feature>
<dbReference type="GO" id="GO:0120231">
    <property type="term" value="C:DNA recombinase auxiliary factor complex"/>
    <property type="evidence" value="ECO:0007669"/>
    <property type="project" value="TreeGrafter"/>
</dbReference>
<evidence type="ECO:0000256" key="1">
    <source>
        <dbReference type="ARBA" id="ARBA00004123"/>
    </source>
</evidence>
<dbReference type="GO" id="GO:0000709">
    <property type="term" value="P:meiotic joint molecule formation"/>
    <property type="evidence" value="ECO:0007669"/>
    <property type="project" value="TreeGrafter"/>
</dbReference>
<proteinExistence type="inferred from homology"/>
<evidence type="ECO:0000259" key="7">
    <source>
        <dbReference type="Pfam" id="PF07106"/>
    </source>
</evidence>
<keyword evidence="3" id="KW-0233">DNA recombination</keyword>
<keyword evidence="5" id="KW-0469">Meiosis</keyword>
<accession>A0A0M3I808</accession>
<dbReference type="AlphaFoldDB" id="A0A0M3I808"/>
<evidence type="ECO:0000313" key="9">
    <source>
        <dbReference type="WBParaSite" id="ALUE_0001341201-mRNA-1"/>
    </source>
</evidence>
<dbReference type="InterPro" id="IPR010776">
    <property type="entry name" value="Hop2_WH_dom"/>
</dbReference>
<dbReference type="GO" id="GO:0007129">
    <property type="term" value="P:homologous chromosome pairing at meiosis"/>
    <property type="evidence" value="ECO:0007669"/>
    <property type="project" value="TreeGrafter"/>
</dbReference>
<keyword evidence="4" id="KW-0539">Nucleus</keyword>
<dbReference type="GO" id="GO:0000794">
    <property type="term" value="C:condensed nuclear chromosome"/>
    <property type="evidence" value="ECO:0007669"/>
    <property type="project" value="TreeGrafter"/>
</dbReference>
<dbReference type="Pfam" id="PF07106">
    <property type="entry name" value="WHD_TBPIP"/>
    <property type="match status" value="1"/>
</dbReference>
<comment type="similarity">
    <text evidence="2">Belongs to the HOP2 family.</text>
</comment>
<evidence type="ECO:0000256" key="2">
    <source>
        <dbReference type="ARBA" id="ARBA00007922"/>
    </source>
</evidence>
<dbReference type="PANTHER" id="PTHR15938">
    <property type="entry name" value="TBP-1 INTERACTING PROTEIN"/>
    <property type="match status" value="1"/>
</dbReference>
<reference evidence="9" key="1">
    <citation type="submission" date="2017-02" db="UniProtKB">
        <authorList>
            <consortium name="WormBaseParasite"/>
        </authorList>
    </citation>
    <scope>IDENTIFICATION</scope>
</reference>
<dbReference type="InterPro" id="IPR036388">
    <property type="entry name" value="WH-like_DNA-bd_sf"/>
</dbReference>
<comment type="subcellular location">
    <subcellularLocation>
        <location evidence="1">Nucleus</location>
    </subcellularLocation>
</comment>
<evidence type="ECO:0000256" key="6">
    <source>
        <dbReference type="SAM" id="Coils"/>
    </source>
</evidence>
<keyword evidence="6" id="KW-0175">Coiled coil</keyword>
<dbReference type="GO" id="GO:0120230">
    <property type="term" value="F:recombinase activator activity"/>
    <property type="evidence" value="ECO:0007669"/>
    <property type="project" value="TreeGrafter"/>
</dbReference>
<dbReference type="PANTHER" id="PTHR15938:SF0">
    <property type="entry name" value="HOMOLOGOUS-PAIRING PROTEIN 2 HOMOLOG"/>
    <property type="match status" value="1"/>
</dbReference>